<gene>
    <name evidence="7" type="ORF">OCTVUL_1B021545</name>
</gene>
<dbReference type="SMART" id="SM00105">
    <property type="entry name" value="ArfGap"/>
    <property type="match status" value="1"/>
</dbReference>
<dbReference type="Pfam" id="PF01412">
    <property type="entry name" value="ArfGap"/>
    <property type="match status" value="1"/>
</dbReference>
<evidence type="ECO:0000313" key="7">
    <source>
        <dbReference type="EMBL" id="CAI9719517.1"/>
    </source>
</evidence>
<dbReference type="InterPro" id="IPR037278">
    <property type="entry name" value="ARFGAP/RecO"/>
</dbReference>
<proteinExistence type="predicted"/>
<dbReference type="PANTHER" id="PTHR46134">
    <property type="entry name" value="DRONGO, ISOFORM F"/>
    <property type="match status" value="1"/>
</dbReference>
<sequence length="88" mass="10007">MATNKRRQDEKHLKMLRDMVALSQNKQCFDCHQRGPTYVNMTIGSYVCTSCSGILRGLNPPHRVKSISMASFTADEMELLKCHGNDLF</sequence>
<evidence type="ECO:0000313" key="8">
    <source>
        <dbReference type="Proteomes" id="UP001162480"/>
    </source>
</evidence>
<dbReference type="GO" id="GO:0005737">
    <property type="term" value="C:cytoplasm"/>
    <property type="evidence" value="ECO:0007669"/>
    <property type="project" value="TreeGrafter"/>
</dbReference>
<evidence type="ECO:0000256" key="5">
    <source>
        <dbReference type="PROSITE-ProRule" id="PRU00288"/>
    </source>
</evidence>
<evidence type="ECO:0000256" key="1">
    <source>
        <dbReference type="ARBA" id="ARBA00022723"/>
    </source>
</evidence>
<feature type="domain" description="Arf-GAP" evidence="6">
    <location>
        <begin position="10"/>
        <end position="88"/>
    </location>
</feature>
<dbReference type="EMBL" id="OX597816">
    <property type="protein sequence ID" value="CAI9719517.1"/>
    <property type="molecule type" value="Genomic_DNA"/>
</dbReference>
<keyword evidence="8" id="KW-1185">Reference proteome</keyword>
<evidence type="ECO:0000256" key="2">
    <source>
        <dbReference type="ARBA" id="ARBA00022737"/>
    </source>
</evidence>
<dbReference type="PROSITE" id="PS50115">
    <property type="entry name" value="ARFGAP"/>
    <property type="match status" value="1"/>
</dbReference>
<keyword evidence="4" id="KW-0862">Zinc</keyword>
<name>A0AA36AQT2_OCTVU</name>
<evidence type="ECO:0000259" key="6">
    <source>
        <dbReference type="PROSITE" id="PS50115"/>
    </source>
</evidence>
<dbReference type="AlphaFoldDB" id="A0AA36AQT2"/>
<evidence type="ECO:0000256" key="3">
    <source>
        <dbReference type="ARBA" id="ARBA00022771"/>
    </source>
</evidence>
<reference evidence="7" key="1">
    <citation type="submission" date="2023-08" db="EMBL/GenBank/DDBJ databases">
        <authorList>
            <person name="Alioto T."/>
            <person name="Alioto T."/>
            <person name="Gomez Garrido J."/>
        </authorList>
    </citation>
    <scope>NUCLEOTIDE SEQUENCE</scope>
</reference>
<protein>
    <submittedName>
        <fullName evidence="7">Arf-GAP domain and FG repeat-containing protein 1-like isoform X2</fullName>
    </submittedName>
</protein>
<dbReference type="PANTHER" id="PTHR46134:SF3">
    <property type="entry name" value="ARFGAP WITH FG REPEATS 1"/>
    <property type="match status" value="1"/>
</dbReference>
<dbReference type="SUPFAM" id="SSF57863">
    <property type="entry name" value="ArfGap/RecO-like zinc finger"/>
    <property type="match status" value="1"/>
</dbReference>
<dbReference type="PRINTS" id="PR00405">
    <property type="entry name" value="REVINTRACTNG"/>
</dbReference>
<keyword evidence="3 5" id="KW-0863">Zinc-finger</keyword>
<evidence type="ECO:0000256" key="4">
    <source>
        <dbReference type="ARBA" id="ARBA00022833"/>
    </source>
</evidence>
<dbReference type="GO" id="GO:0016020">
    <property type="term" value="C:membrane"/>
    <property type="evidence" value="ECO:0007669"/>
    <property type="project" value="TreeGrafter"/>
</dbReference>
<organism evidence="7 8">
    <name type="scientific">Octopus vulgaris</name>
    <name type="common">Common octopus</name>
    <dbReference type="NCBI Taxonomy" id="6645"/>
    <lineage>
        <taxon>Eukaryota</taxon>
        <taxon>Metazoa</taxon>
        <taxon>Spiralia</taxon>
        <taxon>Lophotrochozoa</taxon>
        <taxon>Mollusca</taxon>
        <taxon>Cephalopoda</taxon>
        <taxon>Coleoidea</taxon>
        <taxon>Octopodiformes</taxon>
        <taxon>Octopoda</taxon>
        <taxon>Incirrata</taxon>
        <taxon>Octopodidae</taxon>
        <taxon>Octopus</taxon>
    </lineage>
</organism>
<dbReference type="GO" id="GO:0008270">
    <property type="term" value="F:zinc ion binding"/>
    <property type="evidence" value="ECO:0007669"/>
    <property type="project" value="UniProtKB-KW"/>
</dbReference>
<dbReference type="InterPro" id="IPR038508">
    <property type="entry name" value="ArfGAP_dom_sf"/>
</dbReference>
<keyword evidence="1" id="KW-0479">Metal-binding</keyword>
<keyword evidence="2" id="KW-0677">Repeat</keyword>
<dbReference type="Proteomes" id="UP001162480">
    <property type="component" value="Chromosome 3"/>
</dbReference>
<dbReference type="InterPro" id="IPR052248">
    <property type="entry name" value="Arf-GAP_FG-repeat_protein"/>
</dbReference>
<dbReference type="InterPro" id="IPR001164">
    <property type="entry name" value="ArfGAP_dom"/>
</dbReference>
<accession>A0AA36AQT2</accession>
<dbReference type="GO" id="GO:0005096">
    <property type="term" value="F:GTPase activator activity"/>
    <property type="evidence" value="ECO:0007669"/>
    <property type="project" value="InterPro"/>
</dbReference>
<dbReference type="Gene3D" id="1.10.220.150">
    <property type="entry name" value="Arf GTPase activating protein"/>
    <property type="match status" value="1"/>
</dbReference>